<reference evidence="1 2" key="1">
    <citation type="submission" date="2019-07" db="EMBL/GenBank/DDBJ databases">
        <title>Whole genome shotgun sequence of Acetobacter tropicalis NBRC 16470.</title>
        <authorList>
            <person name="Hosoyama A."/>
            <person name="Uohara A."/>
            <person name="Ohji S."/>
            <person name="Ichikawa N."/>
        </authorList>
    </citation>
    <scope>NUCLEOTIDE SEQUENCE [LARGE SCALE GENOMIC DNA]</scope>
    <source>
        <strain evidence="1 2">NBRC 16470</strain>
    </source>
</reference>
<proteinExistence type="predicted"/>
<gene>
    <name evidence="1" type="ORF">ATR01nite_08510</name>
</gene>
<evidence type="ECO:0000313" key="2">
    <source>
        <dbReference type="Proteomes" id="UP000321800"/>
    </source>
</evidence>
<dbReference type="EMBL" id="BJVR01000005">
    <property type="protein sequence ID" value="GEL49776.1"/>
    <property type="molecule type" value="Genomic_DNA"/>
</dbReference>
<name>A0A511FKL5_9PROT</name>
<sequence length="78" mass="9163">METRGAVEEKTVMPTPLEFCERWGDKDQSGFIACVKAPDGKYSWRMNGKRYCVERKRQVPLRCGKIRLAQKKRKKLIM</sequence>
<dbReference type="AlphaFoldDB" id="A0A511FKL5"/>
<evidence type="ECO:0000313" key="1">
    <source>
        <dbReference type="EMBL" id="GEL49776.1"/>
    </source>
</evidence>
<organism evidence="1 2">
    <name type="scientific">Acetobacter tropicalis</name>
    <dbReference type="NCBI Taxonomy" id="104102"/>
    <lineage>
        <taxon>Bacteria</taxon>
        <taxon>Pseudomonadati</taxon>
        <taxon>Pseudomonadota</taxon>
        <taxon>Alphaproteobacteria</taxon>
        <taxon>Acetobacterales</taxon>
        <taxon>Acetobacteraceae</taxon>
        <taxon>Acetobacter</taxon>
    </lineage>
</organism>
<protein>
    <submittedName>
        <fullName evidence="1">Uncharacterized protein</fullName>
    </submittedName>
</protein>
<dbReference type="Proteomes" id="UP000321800">
    <property type="component" value="Unassembled WGS sequence"/>
</dbReference>
<accession>A0A511FKL5</accession>
<comment type="caution">
    <text evidence="1">The sequence shown here is derived from an EMBL/GenBank/DDBJ whole genome shotgun (WGS) entry which is preliminary data.</text>
</comment>